<protein>
    <submittedName>
        <fullName evidence="1">Uncharacterized protein</fullName>
    </submittedName>
</protein>
<proteinExistence type="predicted"/>
<dbReference type="Proteomes" id="UP001416858">
    <property type="component" value="Unassembled WGS sequence"/>
</dbReference>
<evidence type="ECO:0000313" key="1">
    <source>
        <dbReference type="EMBL" id="GAA5504865.1"/>
    </source>
</evidence>
<sequence length="72" mass="8551">MVRSQLGAKWLLRSRTFFPVHVITDTVPGERHFHSNFLIVQAFLSDRCAVTFNRRLTQMDTDELAHYWRARC</sequence>
<dbReference type="EMBL" id="BAABRO010000001">
    <property type="protein sequence ID" value="GAA5504865.1"/>
    <property type="molecule type" value="Genomic_DNA"/>
</dbReference>
<comment type="caution">
    <text evidence="1">The sequence shown here is derived from an EMBL/GenBank/DDBJ whole genome shotgun (WGS) entry which is preliminary data.</text>
</comment>
<name>A0ABP9VJV3_9BACT</name>
<reference evidence="1 2" key="1">
    <citation type="submission" date="2024-02" db="EMBL/GenBank/DDBJ databases">
        <title>Rhodopirellula caenicola NBRC 110016.</title>
        <authorList>
            <person name="Ichikawa N."/>
            <person name="Katano-Makiyama Y."/>
            <person name="Hidaka K."/>
        </authorList>
    </citation>
    <scope>NUCLEOTIDE SEQUENCE [LARGE SCALE GENOMIC DNA]</scope>
    <source>
        <strain evidence="1 2">NBRC 110016</strain>
    </source>
</reference>
<organism evidence="1 2">
    <name type="scientific">Novipirellula caenicola</name>
    <dbReference type="NCBI Taxonomy" id="1536901"/>
    <lineage>
        <taxon>Bacteria</taxon>
        <taxon>Pseudomonadati</taxon>
        <taxon>Planctomycetota</taxon>
        <taxon>Planctomycetia</taxon>
        <taxon>Pirellulales</taxon>
        <taxon>Pirellulaceae</taxon>
        <taxon>Novipirellula</taxon>
    </lineage>
</organism>
<keyword evidence="2" id="KW-1185">Reference proteome</keyword>
<gene>
    <name evidence="1" type="ORF">Rcae01_00304</name>
</gene>
<evidence type="ECO:0000313" key="2">
    <source>
        <dbReference type="Proteomes" id="UP001416858"/>
    </source>
</evidence>
<accession>A0ABP9VJV3</accession>